<evidence type="ECO:0000256" key="4">
    <source>
        <dbReference type="ARBA" id="ARBA00023163"/>
    </source>
</evidence>
<feature type="region of interest" description="Disordered" evidence="7">
    <location>
        <begin position="211"/>
        <end position="231"/>
    </location>
</feature>
<dbReference type="InterPro" id="IPR016177">
    <property type="entry name" value="DNA-bd_dom_sf"/>
</dbReference>
<keyword evidence="2" id="KW-0805">Transcription regulation</keyword>
<evidence type="ECO:0000313" key="9">
    <source>
        <dbReference type="EMBL" id="CAK9183447.1"/>
    </source>
</evidence>
<dbReference type="AlphaFoldDB" id="A0ABC8UR53"/>
<keyword evidence="4" id="KW-0804">Transcription</keyword>
<dbReference type="PANTHER" id="PTHR31194:SF189">
    <property type="entry name" value="AP2_ERF DOMAIN-CONTAINING PROTEIN"/>
    <property type="match status" value="1"/>
</dbReference>
<dbReference type="SMART" id="SM00380">
    <property type="entry name" value="AP2"/>
    <property type="match status" value="1"/>
</dbReference>
<dbReference type="GO" id="GO:0003677">
    <property type="term" value="F:DNA binding"/>
    <property type="evidence" value="ECO:0007669"/>
    <property type="project" value="UniProtKB-KW"/>
</dbReference>
<dbReference type="InterPro" id="IPR036955">
    <property type="entry name" value="AP2/ERF_dom_sf"/>
</dbReference>
<dbReference type="CDD" id="cd00018">
    <property type="entry name" value="AP2"/>
    <property type="match status" value="1"/>
</dbReference>
<dbReference type="PANTHER" id="PTHR31194">
    <property type="entry name" value="SHN SHINE , DNA BINDING / TRANSCRIPTION FACTOR"/>
    <property type="match status" value="1"/>
</dbReference>
<evidence type="ECO:0000256" key="3">
    <source>
        <dbReference type="ARBA" id="ARBA00023125"/>
    </source>
</evidence>
<accession>A0ABC8UR53</accession>
<comment type="similarity">
    <text evidence="6">Belongs to the AP2/ERF transcription factor family. ERF subfamily.</text>
</comment>
<dbReference type="PRINTS" id="PR00367">
    <property type="entry name" value="ETHRSPELEMNT"/>
</dbReference>
<dbReference type="EMBL" id="CAUOFW020008636">
    <property type="protein sequence ID" value="CAK9183447.1"/>
    <property type="molecule type" value="Genomic_DNA"/>
</dbReference>
<evidence type="ECO:0000259" key="8">
    <source>
        <dbReference type="PROSITE" id="PS51032"/>
    </source>
</evidence>
<keyword evidence="10" id="KW-1185">Reference proteome</keyword>
<proteinExistence type="inferred from homology"/>
<evidence type="ECO:0000256" key="1">
    <source>
        <dbReference type="ARBA" id="ARBA00004123"/>
    </source>
</evidence>
<dbReference type="InterPro" id="IPR001471">
    <property type="entry name" value="AP2/ERF_dom"/>
</dbReference>
<sequence length="412" mass="44514">MVLKAAGGLLRQAMNIDSAAQPEAGGTQGNKQMGPTPAGSGQSQGVRGRRKASSRGHHRFVGVRQRPSGRWVAEIKDSLQKVRLWLGTFDTAEDAARAYDDAARTLRGANARTNFEIPQSASNHTRAGGGSNCMPENAEPFSFEQVCGAEDQAEGLLGALKAKLSDGKSLRLLTQPNYSTLQPYVPGNVRVSLHKKGAKAEPLSAIHSVPQRIDSTGTGNPNQGSHNLGPSKNFVLELQDHHDHHNYNNNHRHVLDTGAVNQDGMQWRNQCQTGSTTGLVWPNDPAPEEPWVSSQLNHLHEESDLFSRTTMIRTTGGATQLSGKTQPMVDLSYPAVGNNYQLGGVFTGKDEKVGGVSLPMAMPQMNGATGVVWPPEQQFVRCHNNYWGGSDNLSWDPLLHMSSGLTTPNHLS</sequence>
<dbReference type="InterPro" id="IPR050913">
    <property type="entry name" value="AP2/ERF_ERF"/>
</dbReference>
<gene>
    <name evidence="9" type="ORF">ILEXP_LOCUS53712</name>
</gene>
<feature type="compositionally biased region" description="Polar residues" evidence="7">
    <location>
        <begin position="213"/>
        <end position="230"/>
    </location>
</feature>
<feature type="domain" description="AP2/ERF" evidence="8">
    <location>
        <begin position="59"/>
        <end position="116"/>
    </location>
</feature>
<dbReference type="Proteomes" id="UP001642360">
    <property type="component" value="Unassembled WGS sequence"/>
</dbReference>
<dbReference type="PROSITE" id="PS51032">
    <property type="entry name" value="AP2_ERF"/>
    <property type="match status" value="1"/>
</dbReference>
<dbReference type="FunFam" id="3.30.730.10:FF:000005">
    <property type="entry name" value="ethylene-responsive transcription factor RAP2-11"/>
    <property type="match status" value="1"/>
</dbReference>
<dbReference type="GO" id="GO:0005634">
    <property type="term" value="C:nucleus"/>
    <property type="evidence" value="ECO:0007669"/>
    <property type="project" value="UniProtKB-SubCell"/>
</dbReference>
<evidence type="ECO:0000256" key="7">
    <source>
        <dbReference type="SAM" id="MobiDB-lite"/>
    </source>
</evidence>
<feature type="compositionally biased region" description="Basic residues" evidence="7">
    <location>
        <begin position="47"/>
        <end position="61"/>
    </location>
</feature>
<dbReference type="SUPFAM" id="SSF54171">
    <property type="entry name" value="DNA-binding domain"/>
    <property type="match status" value="1"/>
</dbReference>
<keyword evidence="5" id="KW-0539">Nucleus</keyword>
<comment type="subcellular location">
    <subcellularLocation>
        <location evidence="1">Nucleus</location>
    </subcellularLocation>
</comment>
<dbReference type="Pfam" id="PF00847">
    <property type="entry name" value="AP2"/>
    <property type="match status" value="1"/>
</dbReference>
<evidence type="ECO:0000256" key="5">
    <source>
        <dbReference type="ARBA" id="ARBA00023242"/>
    </source>
</evidence>
<reference evidence="9 10" key="1">
    <citation type="submission" date="2024-02" db="EMBL/GenBank/DDBJ databases">
        <authorList>
            <person name="Vignale AGUSTIN F."/>
            <person name="Sosa J E."/>
            <person name="Modenutti C."/>
        </authorList>
    </citation>
    <scope>NUCLEOTIDE SEQUENCE [LARGE SCALE GENOMIC DNA]</scope>
</reference>
<dbReference type="Gene3D" id="3.30.730.10">
    <property type="entry name" value="AP2/ERF domain"/>
    <property type="match status" value="1"/>
</dbReference>
<evidence type="ECO:0000256" key="6">
    <source>
        <dbReference type="ARBA" id="ARBA00024343"/>
    </source>
</evidence>
<name>A0ABC8UR53_9AQUA</name>
<comment type="caution">
    <text evidence="9">The sequence shown here is derived from an EMBL/GenBank/DDBJ whole genome shotgun (WGS) entry which is preliminary data.</text>
</comment>
<protein>
    <recommendedName>
        <fullName evidence="8">AP2/ERF domain-containing protein</fullName>
    </recommendedName>
</protein>
<evidence type="ECO:0000313" key="10">
    <source>
        <dbReference type="Proteomes" id="UP001642360"/>
    </source>
</evidence>
<feature type="region of interest" description="Disordered" evidence="7">
    <location>
        <begin position="21"/>
        <end position="65"/>
    </location>
</feature>
<evidence type="ECO:0000256" key="2">
    <source>
        <dbReference type="ARBA" id="ARBA00023015"/>
    </source>
</evidence>
<keyword evidence="3" id="KW-0238">DNA-binding</keyword>
<organism evidence="9 10">
    <name type="scientific">Ilex paraguariensis</name>
    <name type="common">yerba mate</name>
    <dbReference type="NCBI Taxonomy" id="185542"/>
    <lineage>
        <taxon>Eukaryota</taxon>
        <taxon>Viridiplantae</taxon>
        <taxon>Streptophyta</taxon>
        <taxon>Embryophyta</taxon>
        <taxon>Tracheophyta</taxon>
        <taxon>Spermatophyta</taxon>
        <taxon>Magnoliopsida</taxon>
        <taxon>eudicotyledons</taxon>
        <taxon>Gunneridae</taxon>
        <taxon>Pentapetalae</taxon>
        <taxon>asterids</taxon>
        <taxon>campanulids</taxon>
        <taxon>Aquifoliales</taxon>
        <taxon>Aquifoliaceae</taxon>
        <taxon>Ilex</taxon>
    </lineage>
</organism>